<sequence length="53" mass="6064">IVRSDFALDKQKGCKLASHPDMMLELQREKAAQMQQVLLKEQLSNIYSDVTLT</sequence>
<name>A0ABD0PXM4_CIRMR</name>
<feature type="non-terminal residue" evidence="1">
    <location>
        <position position="53"/>
    </location>
</feature>
<dbReference type="EMBL" id="JAMKFB020000013">
    <property type="protein sequence ID" value="KAL0178450.1"/>
    <property type="molecule type" value="Genomic_DNA"/>
</dbReference>
<proteinExistence type="predicted"/>
<organism evidence="1 2">
    <name type="scientific">Cirrhinus mrigala</name>
    <name type="common">Mrigala</name>
    <dbReference type="NCBI Taxonomy" id="683832"/>
    <lineage>
        <taxon>Eukaryota</taxon>
        <taxon>Metazoa</taxon>
        <taxon>Chordata</taxon>
        <taxon>Craniata</taxon>
        <taxon>Vertebrata</taxon>
        <taxon>Euteleostomi</taxon>
        <taxon>Actinopterygii</taxon>
        <taxon>Neopterygii</taxon>
        <taxon>Teleostei</taxon>
        <taxon>Ostariophysi</taxon>
        <taxon>Cypriniformes</taxon>
        <taxon>Cyprinidae</taxon>
        <taxon>Labeoninae</taxon>
        <taxon>Labeonini</taxon>
        <taxon>Cirrhinus</taxon>
    </lineage>
</organism>
<dbReference type="Proteomes" id="UP001529510">
    <property type="component" value="Unassembled WGS sequence"/>
</dbReference>
<feature type="non-terminal residue" evidence="1">
    <location>
        <position position="1"/>
    </location>
</feature>
<protein>
    <submittedName>
        <fullName evidence="1">Uncharacterized protein</fullName>
    </submittedName>
</protein>
<reference evidence="1 2" key="1">
    <citation type="submission" date="2024-05" db="EMBL/GenBank/DDBJ databases">
        <title>Genome sequencing and assembly of Indian major carp, Cirrhinus mrigala (Hamilton, 1822).</title>
        <authorList>
            <person name="Mohindra V."/>
            <person name="Chowdhury L.M."/>
            <person name="Lal K."/>
            <person name="Jena J.K."/>
        </authorList>
    </citation>
    <scope>NUCLEOTIDE SEQUENCE [LARGE SCALE GENOMIC DNA]</scope>
    <source>
        <strain evidence="1">CM1030</strain>
        <tissue evidence="1">Blood</tissue>
    </source>
</reference>
<keyword evidence="2" id="KW-1185">Reference proteome</keyword>
<accession>A0ABD0PXM4</accession>
<comment type="caution">
    <text evidence="1">The sequence shown here is derived from an EMBL/GenBank/DDBJ whole genome shotgun (WGS) entry which is preliminary data.</text>
</comment>
<evidence type="ECO:0000313" key="2">
    <source>
        <dbReference type="Proteomes" id="UP001529510"/>
    </source>
</evidence>
<dbReference type="AlphaFoldDB" id="A0ABD0PXM4"/>
<evidence type="ECO:0000313" key="1">
    <source>
        <dbReference type="EMBL" id="KAL0178450.1"/>
    </source>
</evidence>
<gene>
    <name evidence="1" type="ORF">M9458_027344</name>
</gene>